<dbReference type="InterPro" id="IPR000859">
    <property type="entry name" value="CUB_dom"/>
</dbReference>
<dbReference type="InterPro" id="IPR035914">
    <property type="entry name" value="Sperma_CUB_dom_sf"/>
</dbReference>
<keyword evidence="2" id="KW-1015">Disulfide bond</keyword>
<protein>
    <recommendedName>
        <fullName evidence="4">CUB domain-containing protein</fullName>
    </recommendedName>
</protein>
<reference evidence="5" key="2">
    <citation type="submission" date="2025-08" db="UniProtKB">
        <authorList>
            <consortium name="Ensembl"/>
        </authorList>
    </citation>
    <scope>IDENTIFICATION</scope>
</reference>
<dbReference type="InParanoid" id="H2ZK87"/>
<dbReference type="HOGENOM" id="CLU_992202_0_0_1"/>
<feature type="domain" description="CUB" evidence="4">
    <location>
        <begin position="51"/>
        <end position="168"/>
    </location>
</feature>
<sequence length="281" mass="31053">ATPVRKYCGSSTPAPITITGQQYVYIQFSTDGSVQRSGFRIRYTISGPSDCDQLNLGGAPGSTGLIKSPNYPDNYPKNIECKYRVNSGSSSNWISLYFLAFNVEPNTQCRFDYLQVFNGPTTILGSIGKYCGSTNPSTITRTTSYMSMKFKTDGSVTRSGFNVRYSITGSYYPSSGTISSPSYPANYHNNAENSYVIKPPGATRIQLVFTNFILEGSEPSCQYDSVTIKRGTTHGTQLDKFCGTKSASFTRTYTATQLTLMFKTDRSIVRSGFRCVYSRYN</sequence>
<dbReference type="SUPFAM" id="SSF49854">
    <property type="entry name" value="Spermadhesin, CUB domain"/>
    <property type="match status" value="3"/>
</dbReference>
<dbReference type="PANTHER" id="PTHR24251:SF30">
    <property type="entry name" value="MEMBRANE FRIZZLED-RELATED PROTEIN"/>
    <property type="match status" value="1"/>
</dbReference>
<reference evidence="6" key="1">
    <citation type="submission" date="2003-08" db="EMBL/GenBank/DDBJ databases">
        <authorList>
            <person name="Birren B."/>
            <person name="Nusbaum C."/>
            <person name="Abebe A."/>
            <person name="Abouelleil A."/>
            <person name="Adekoya E."/>
            <person name="Ait-zahra M."/>
            <person name="Allen N."/>
            <person name="Allen T."/>
            <person name="An P."/>
            <person name="Anderson M."/>
            <person name="Anderson S."/>
            <person name="Arachchi H."/>
            <person name="Armbruster J."/>
            <person name="Bachantsang P."/>
            <person name="Baldwin J."/>
            <person name="Barry A."/>
            <person name="Bayul T."/>
            <person name="Blitshsteyn B."/>
            <person name="Bloom T."/>
            <person name="Blye J."/>
            <person name="Boguslavskiy L."/>
            <person name="Borowsky M."/>
            <person name="Boukhgalter B."/>
            <person name="Brunache A."/>
            <person name="Butler J."/>
            <person name="Calixte N."/>
            <person name="Calvo S."/>
            <person name="Camarata J."/>
            <person name="Campo K."/>
            <person name="Chang J."/>
            <person name="Cheshatsang Y."/>
            <person name="Citroen M."/>
            <person name="Collymore A."/>
            <person name="Considine T."/>
            <person name="Cook A."/>
            <person name="Cooke P."/>
            <person name="Corum B."/>
            <person name="Cuomo C."/>
            <person name="David R."/>
            <person name="Dawoe T."/>
            <person name="Degray S."/>
            <person name="Dodge S."/>
            <person name="Dooley K."/>
            <person name="Dorje P."/>
            <person name="Dorjee K."/>
            <person name="Dorris L."/>
            <person name="Duffey N."/>
            <person name="Dupes A."/>
            <person name="Elkins T."/>
            <person name="Engels R."/>
            <person name="Erickson J."/>
            <person name="Farina A."/>
            <person name="Faro S."/>
            <person name="Ferreira P."/>
            <person name="Fischer H."/>
            <person name="Fitzgerald M."/>
            <person name="Foley K."/>
            <person name="Gage D."/>
            <person name="Galagan J."/>
            <person name="Gearin G."/>
            <person name="Gnerre S."/>
            <person name="Gnirke A."/>
            <person name="Goyette A."/>
            <person name="Graham J."/>
            <person name="Grandbois E."/>
            <person name="Gyaltsen K."/>
            <person name="Hafez N."/>
            <person name="Hagopian D."/>
            <person name="Hagos B."/>
            <person name="Hall J."/>
            <person name="Hatcher B."/>
            <person name="Heller A."/>
            <person name="Higgins H."/>
            <person name="Honan T."/>
            <person name="Horn A."/>
            <person name="Houde N."/>
            <person name="Hughes L."/>
            <person name="Hulme W."/>
            <person name="Husby E."/>
            <person name="Iliev I."/>
            <person name="Jaffe D."/>
            <person name="Jones C."/>
            <person name="Kamal M."/>
            <person name="Kamat A."/>
            <person name="Kamvysselis M."/>
            <person name="Karlsson E."/>
            <person name="Kells C."/>
            <person name="Kieu A."/>
            <person name="Kisner P."/>
            <person name="Kodira C."/>
            <person name="Kulbokas E."/>
            <person name="Labutti K."/>
            <person name="Lama D."/>
            <person name="Landers T."/>
            <person name="Leger J."/>
            <person name="Levine S."/>
            <person name="Lewis D."/>
            <person name="Lewis T."/>
            <person name="Lindblad-toh K."/>
            <person name="Liu X."/>
            <person name="Lokyitsang T."/>
            <person name="Lokyitsang Y."/>
            <person name="Lucien O."/>
            <person name="Lui A."/>
            <person name="Ma L.J."/>
            <person name="Mabbitt R."/>
            <person name="Macdonald J."/>
            <person name="Maclean C."/>
            <person name="Major J."/>
            <person name="Manning J."/>
            <person name="Marabella R."/>
            <person name="Maru K."/>
            <person name="Matthews C."/>
            <person name="Mauceli E."/>
            <person name="Mccarthy M."/>
            <person name="Mcdonough S."/>
            <person name="Mcghee T."/>
            <person name="Meldrim J."/>
            <person name="Meneus L."/>
            <person name="Mesirov J."/>
            <person name="Mihalev A."/>
            <person name="Mihova T."/>
            <person name="Mikkelsen T."/>
            <person name="Mlenga V."/>
            <person name="Moru K."/>
            <person name="Mozes J."/>
            <person name="Mulrain L."/>
            <person name="Munson G."/>
            <person name="Naylor J."/>
            <person name="Newes C."/>
            <person name="Nguyen C."/>
            <person name="Nguyen N."/>
            <person name="Nguyen T."/>
            <person name="Nicol R."/>
            <person name="Nielsen C."/>
            <person name="Nizzari M."/>
            <person name="Norbu C."/>
            <person name="Norbu N."/>
            <person name="O'donnell P."/>
            <person name="Okoawo O."/>
            <person name="O'leary S."/>
            <person name="Omotosho B."/>
            <person name="O'neill K."/>
            <person name="Osman S."/>
            <person name="Parker S."/>
            <person name="Perrin D."/>
            <person name="Phunkhang P."/>
            <person name="Piqani B."/>
            <person name="Purcell S."/>
            <person name="Rachupka T."/>
            <person name="Ramasamy U."/>
            <person name="Rameau R."/>
            <person name="Ray V."/>
            <person name="Raymond C."/>
            <person name="Retta R."/>
            <person name="Richardson S."/>
            <person name="Rise C."/>
            <person name="Rodriguez J."/>
            <person name="Rogers J."/>
            <person name="Rogov P."/>
            <person name="Rutman M."/>
            <person name="Schupbach R."/>
            <person name="Seaman C."/>
            <person name="Settipalli S."/>
            <person name="Sharpe T."/>
            <person name="Sheridan J."/>
            <person name="Sherpa N."/>
            <person name="Shi J."/>
            <person name="Smirnov S."/>
            <person name="Smith C."/>
            <person name="Sougnez C."/>
            <person name="Spencer B."/>
            <person name="Stalker J."/>
            <person name="Stange-thomann N."/>
            <person name="Stavropoulos S."/>
            <person name="Stetson K."/>
            <person name="Stone C."/>
            <person name="Stone S."/>
            <person name="Stubbs M."/>
            <person name="Talamas J."/>
            <person name="Tchuinga P."/>
            <person name="Tenzing P."/>
            <person name="Tesfaye S."/>
            <person name="Theodore J."/>
            <person name="Thoulutsang Y."/>
            <person name="Topham K."/>
            <person name="Towey S."/>
            <person name="Tsamla T."/>
            <person name="Tsomo N."/>
            <person name="Vallee D."/>
            <person name="Vassiliev H."/>
            <person name="Venkataraman V."/>
            <person name="Vinson J."/>
            <person name="Vo A."/>
            <person name="Wade C."/>
            <person name="Wang S."/>
            <person name="Wangchuk T."/>
            <person name="Wangdi T."/>
            <person name="Whittaker C."/>
            <person name="Wilkinson J."/>
            <person name="Wu Y."/>
            <person name="Wyman D."/>
            <person name="Yadav S."/>
            <person name="Yang S."/>
            <person name="Yang X."/>
            <person name="Yeager S."/>
            <person name="Yee E."/>
            <person name="Young G."/>
            <person name="Zainoun J."/>
            <person name="Zembeck L."/>
            <person name="Zimmer A."/>
            <person name="Zody M."/>
            <person name="Lander E."/>
        </authorList>
    </citation>
    <scope>NUCLEOTIDE SEQUENCE [LARGE SCALE GENOMIC DNA]</scope>
</reference>
<dbReference type="Proteomes" id="UP000007875">
    <property type="component" value="Unassembled WGS sequence"/>
</dbReference>
<evidence type="ECO:0000259" key="4">
    <source>
        <dbReference type="PROSITE" id="PS01180"/>
    </source>
</evidence>
<dbReference type="eggNOG" id="KOG3714">
    <property type="taxonomic scope" value="Eukaryota"/>
</dbReference>
<dbReference type="AlphaFoldDB" id="H2ZK87"/>
<dbReference type="FunFam" id="2.60.120.290:FF:000005">
    <property type="entry name" value="Procollagen C-endopeptidase enhancer 1"/>
    <property type="match status" value="1"/>
</dbReference>
<evidence type="ECO:0000256" key="1">
    <source>
        <dbReference type="ARBA" id="ARBA00022737"/>
    </source>
</evidence>
<dbReference type="GeneTree" id="ENSGT00940000166030"/>
<name>H2ZK87_CIOSA</name>
<reference evidence="5" key="3">
    <citation type="submission" date="2025-09" db="UniProtKB">
        <authorList>
            <consortium name="Ensembl"/>
        </authorList>
    </citation>
    <scope>IDENTIFICATION</scope>
</reference>
<proteinExistence type="predicted"/>
<organism evidence="5 6">
    <name type="scientific">Ciona savignyi</name>
    <name type="common">Pacific transparent sea squirt</name>
    <dbReference type="NCBI Taxonomy" id="51511"/>
    <lineage>
        <taxon>Eukaryota</taxon>
        <taxon>Metazoa</taxon>
        <taxon>Chordata</taxon>
        <taxon>Tunicata</taxon>
        <taxon>Ascidiacea</taxon>
        <taxon>Phlebobranchia</taxon>
        <taxon>Cionidae</taxon>
        <taxon>Ciona</taxon>
    </lineage>
</organism>
<dbReference type="Pfam" id="PF00431">
    <property type="entry name" value="CUB"/>
    <property type="match status" value="3"/>
</dbReference>
<accession>H2ZK87</accession>
<evidence type="ECO:0000256" key="2">
    <source>
        <dbReference type="ARBA" id="ARBA00023157"/>
    </source>
</evidence>
<dbReference type="CDD" id="cd00041">
    <property type="entry name" value="CUB"/>
    <property type="match status" value="3"/>
</dbReference>
<evidence type="ECO:0000313" key="5">
    <source>
        <dbReference type="Ensembl" id="ENSCSAVP00000018003.1"/>
    </source>
</evidence>
<evidence type="ECO:0000256" key="3">
    <source>
        <dbReference type="PROSITE-ProRule" id="PRU00059"/>
    </source>
</evidence>
<keyword evidence="6" id="KW-1185">Reference proteome</keyword>
<dbReference type="STRING" id="51511.ENSCSAVP00000018003"/>
<dbReference type="OMA" id="SVAPFNY"/>
<feature type="domain" description="CUB" evidence="4">
    <location>
        <begin position="1"/>
        <end position="46"/>
    </location>
</feature>
<comment type="caution">
    <text evidence="3">Lacks conserved residue(s) required for the propagation of feature annotation.</text>
</comment>
<dbReference type="PANTHER" id="PTHR24251">
    <property type="entry name" value="OVOCHYMASE-RELATED"/>
    <property type="match status" value="1"/>
</dbReference>
<evidence type="ECO:0000313" key="6">
    <source>
        <dbReference type="Proteomes" id="UP000007875"/>
    </source>
</evidence>
<dbReference type="Ensembl" id="ENSCSAVT00000018198.1">
    <property type="protein sequence ID" value="ENSCSAVP00000018003.1"/>
    <property type="gene ID" value="ENSCSAVG00000010600.1"/>
</dbReference>
<keyword evidence="1" id="KW-0677">Repeat</keyword>
<dbReference type="PROSITE" id="PS01180">
    <property type="entry name" value="CUB"/>
    <property type="match status" value="3"/>
</dbReference>
<dbReference type="Gene3D" id="2.60.120.290">
    <property type="entry name" value="Spermadhesin, CUB domain"/>
    <property type="match status" value="3"/>
</dbReference>
<dbReference type="FunFam" id="2.60.120.290:FF:000013">
    <property type="entry name" value="Membrane frizzled-related protein"/>
    <property type="match status" value="1"/>
</dbReference>
<feature type="domain" description="CUB" evidence="4">
    <location>
        <begin position="167"/>
        <end position="280"/>
    </location>
</feature>
<dbReference type="SMART" id="SM00042">
    <property type="entry name" value="CUB"/>
    <property type="match status" value="2"/>
</dbReference>